<dbReference type="InterPro" id="IPR040079">
    <property type="entry name" value="Glutathione_S-Trfase"/>
</dbReference>
<feature type="domain" description="GST N-terminal" evidence="6">
    <location>
        <begin position="16"/>
        <end position="113"/>
    </location>
</feature>
<organism evidence="8 9">
    <name type="scientific">Vespula maculifrons</name>
    <name type="common">Eastern yellow jacket</name>
    <name type="synonym">Wasp</name>
    <dbReference type="NCBI Taxonomy" id="7453"/>
    <lineage>
        <taxon>Eukaryota</taxon>
        <taxon>Metazoa</taxon>
        <taxon>Ecdysozoa</taxon>
        <taxon>Arthropoda</taxon>
        <taxon>Hexapoda</taxon>
        <taxon>Insecta</taxon>
        <taxon>Pterygota</taxon>
        <taxon>Neoptera</taxon>
        <taxon>Endopterygota</taxon>
        <taxon>Hymenoptera</taxon>
        <taxon>Apocrita</taxon>
        <taxon>Aculeata</taxon>
        <taxon>Vespoidea</taxon>
        <taxon>Vespidae</taxon>
        <taxon>Vespinae</taxon>
        <taxon>Vespula</taxon>
    </lineage>
</organism>
<evidence type="ECO:0000256" key="5">
    <source>
        <dbReference type="ARBA" id="ARBA00047960"/>
    </source>
</evidence>
<sequence>MADPIKASQNRSRKMPSYKLTYFPVKALAEPIRFIFSYAGVEFEDVRFDREDWPKIKPSKRRMGRITSHSNELDFSFVATPFGQVPMLEVDGKKVNQSTAIARYLAKQHGLAGKNDWEALEIDAIVDTIHDLRAKIAAHHYEQNAEAKAAKVKVANEVVPYILERLDNQVKNNGGYFVGGALSWADFTFVALLDYLNFMSKSNIIEKYDNLKALKEKVENIPAIKKWVEKHPESGF</sequence>
<dbReference type="Proteomes" id="UP001607303">
    <property type="component" value="Unassembled WGS sequence"/>
</dbReference>
<dbReference type="PROSITE" id="PS50404">
    <property type="entry name" value="GST_NTER"/>
    <property type="match status" value="1"/>
</dbReference>
<proteinExistence type="inferred from homology"/>
<dbReference type="EC" id="2.5.1.18" evidence="2"/>
<dbReference type="InterPro" id="IPR004045">
    <property type="entry name" value="Glutathione_S-Trfase_N"/>
</dbReference>
<keyword evidence="9" id="KW-1185">Reference proteome</keyword>
<dbReference type="AlphaFoldDB" id="A0ABD2C0J2"/>
<dbReference type="CDD" id="cd03192">
    <property type="entry name" value="GST_C_Sigma_like"/>
    <property type="match status" value="1"/>
</dbReference>
<dbReference type="InterPro" id="IPR004046">
    <property type="entry name" value="GST_C"/>
</dbReference>
<dbReference type="PANTHER" id="PTHR11571:SF224">
    <property type="entry name" value="HEMATOPOIETIC PROSTAGLANDIN D SYNTHASE"/>
    <property type="match status" value="1"/>
</dbReference>
<dbReference type="GO" id="GO:0004364">
    <property type="term" value="F:glutathione transferase activity"/>
    <property type="evidence" value="ECO:0007669"/>
    <property type="project" value="UniProtKB-EC"/>
</dbReference>
<dbReference type="Pfam" id="PF14497">
    <property type="entry name" value="GST_C_3"/>
    <property type="match status" value="1"/>
</dbReference>
<reference evidence="8 9" key="1">
    <citation type="journal article" date="2024" name="Ann. Entomol. Soc. Am.">
        <title>Genomic analyses of the southern and eastern yellowjacket wasps (Hymenoptera: Vespidae) reveal evolutionary signatures of social life.</title>
        <authorList>
            <person name="Catto M.A."/>
            <person name="Caine P.B."/>
            <person name="Orr S.E."/>
            <person name="Hunt B.G."/>
            <person name="Goodisman M.A.D."/>
        </authorList>
    </citation>
    <scope>NUCLEOTIDE SEQUENCE [LARGE SCALE GENOMIC DNA]</scope>
    <source>
        <strain evidence="8">232</strain>
        <tissue evidence="8">Head and thorax</tissue>
    </source>
</reference>
<dbReference type="SFLD" id="SFLDG00363">
    <property type="entry name" value="AMPS_(cytGST):_Alpha-__Mu-__Pi"/>
    <property type="match status" value="1"/>
</dbReference>
<comment type="catalytic activity">
    <reaction evidence="5">
        <text>RX + glutathione = an S-substituted glutathione + a halide anion + H(+)</text>
        <dbReference type="Rhea" id="RHEA:16437"/>
        <dbReference type="ChEBI" id="CHEBI:15378"/>
        <dbReference type="ChEBI" id="CHEBI:16042"/>
        <dbReference type="ChEBI" id="CHEBI:17792"/>
        <dbReference type="ChEBI" id="CHEBI:57925"/>
        <dbReference type="ChEBI" id="CHEBI:90779"/>
        <dbReference type="EC" id="2.5.1.18"/>
    </reaction>
</comment>
<dbReference type="Gene3D" id="3.40.30.10">
    <property type="entry name" value="Glutaredoxin"/>
    <property type="match status" value="1"/>
</dbReference>
<evidence type="ECO:0000259" key="6">
    <source>
        <dbReference type="PROSITE" id="PS50404"/>
    </source>
</evidence>
<dbReference type="InterPro" id="IPR010987">
    <property type="entry name" value="Glutathione-S-Trfase_C-like"/>
</dbReference>
<dbReference type="PROSITE" id="PS50405">
    <property type="entry name" value="GST_CTER"/>
    <property type="match status" value="1"/>
</dbReference>
<dbReference type="InterPro" id="IPR036282">
    <property type="entry name" value="Glutathione-S-Trfase_C_sf"/>
</dbReference>
<evidence type="ECO:0000256" key="3">
    <source>
        <dbReference type="ARBA" id="ARBA00022679"/>
    </source>
</evidence>
<feature type="domain" description="GST C-terminal" evidence="7">
    <location>
        <begin position="115"/>
        <end position="236"/>
    </location>
</feature>
<accession>A0ABD2C0J2</accession>
<dbReference type="InterPro" id="IPR050213">
    <property type="entry name" value="GST_superfamily"/>
</dbReference>
<dbReference type="SUPFAM" id="SSF52833">
    <property type="entry name" value="Thioredoxin-like"/>
    <property type="match status" value="1"/>
</dbReference>
<evidence type="ECO:0000256" key="2">
    <source>
        <dbReference type="ARBA" id="ARBA00012452"/>
    </source>
</evidence>
<dbReference type="SFLD" id="SFLDS00019">
    <property type="entry name" value="Glutathione_Transferase_(cytos"/>
    <property type="match status" value="1"/>
</dbReference>
<evidence type="ECO:0000256" key="1">
    <source>
        <dbReference type="ARBA" id="ARBA00011738"/>
    </source>
</evidence>
<dbReference type="FunFam" id="1.20.1050.10:FF:000030">
    <property type="entry name" value="Glutathione S-transferase S1"/>
    <property type="match status" value="1"/>
</dbReference>
<dbReference type="Pfam" id="PF02798">
    <property type="entry name" value="GST_N"/>
    <property type="match status" value="1"/>
</dbReference>
<evidence type="ECO:0000313" key="8">
    <source>
        <dbReference type="EMBL" id="KAL2738530.1"/>
    </source>
</evidence>
<dbReference type="InterPro" id="IPR036249">
    <property type="entry name" value="Thioredoxin-like_sf"/>
</dbReference>
<protein>
    <recommendedName>
        <fullName evidence="2">glutathione transferase</fullName>
        <ecNumber evidence="2">2.5.1.18</ecNumber>
    </recommendedName>
</protein>
<dbReference type="PANTHER" id="PTHR11571">
    <property type="entry name" value="GLUTATHIONE S-TRANSFERASE"/>
    <property type="match status" value="1"/>
</dbReference>
<dbReference type="CDD" id="cd03039">
    <property type="entry name" value="GST_N_Sigma_like"/>
    <property type="match status" value="1"/>
</dbReference>
<dbReference type="EMBL" id="JAYRBN010000063">
    <property type="protein sequence ID" value="KAL2738530.1"/>
    <property type="molecule type" value="Genomic_DNA"/>
</dbReference>
<comment type="subunit">
    <text evidence="1">Homodimer.</text>
</comment>
<evidence type="ECO:0000313" key="9">
    <source>
        <dbReference type="Proteomes" id="UP001607303"/>
    </source>
</evidence>
<gene>
    <name evidence="8" type="ORF">V1477_011889</name>
</gene>
<dbReference type="Gene3D" id="1.20.1050.10">
    <property type="match status" value="1"/>
</dbReference>
<keyword evidence="3" id="KW-0808">Transferase</keyword>
<evidence type="ECO:0000256" key="4">
    <source>
        <dbReference type="ARBA" id="ARBA00038317"/>
    </source>
</evidence>
<dbReference type="SUPFAM" id="SSF47616">
    <property type="entry name" value="GST C-terminal domain-like"/>
    <property type="match status" value="1"/>
</dbReference>
<comment type="similarity">
    <text evidence="4">Belongs to the GST superfamily. Sigma family.</text>
</comment>
<evidence type="ECO:0000259" key="7">
    <source>
        <dbReference type="PROSITE" id="PS50405"/>
    </source>
</evidence>
<name>A0ABD2C0J2_VESMC</name>
<comment type="caution">
    <text evidence="8">The sequence shown here is derived from an EMBL/GenBank/DDBJ whole genome shotgun (WGS) entry which is preliminary data.</text>
</comment>